<dbReference type="InterPro" id="IPR022918">
    <property type="entry name" value="Phe_tRNA_ligase_beta2_arc"/>
</dbReference>
<evidence type="ECO:0000256" key="5">
    <source>
        <dbReference type="ARBA" id="ARBA00022598"/>
    </source>
</evidence>
<dbReference type="Proteomes" id="UP000646946">
    <property type="component" value="Unassembled WGS sequence"/>
</dbReference>
<dbReference type="Gene3D" id="3.30.56.10">
    <property type="match status" value="2"/>
</dbReference>
<evidence type="ECO:0000259" key="13">
    <source>
        <dbReference type="PROSITE" id="PS51483"/>
    </source>
</evidence>
<comment type="catalytic activity">
    <reaction evidence="12">
        <text>tRNA(Phe) + L-phenylalanine + ATP = L-phenylalanyl-tRNA(Phe) + AMP + diphosphate + H(+)</text>
        <dbReference type="Rhea" id="RHEA:19413"/>
        <dbReference type="Rhea" id="RHEA-COMP:9668"/>
        <dbReference type="Rhea" id="RHEA-COMP:9699"/>
        <dbReference type="ChEBI" id="CHEBI:15378"/>
        <dbReference type="ChEBI" id="CHEBI:30616"/>
        <dbReference type="ChEBI" id="CHEBI:33019"/>
        <dbReference type="ChEBI" id="CHEBI:58095"/>
        <dbReference type="ChEBI" id="CHEBI:78442"/>
        <dbReference type="ChEBI" id="CHEBI:78531"/>
        <dbReference type="ChEBI" id="CHEBI:456215"/>
        <dbReference type="EC" id="6.1.1.20"/>
    </reaction>
</comment>
<protein>
    <recommendedName>
        <fullName evidence="12">Phenylalanine--tRNA ligase beta subunit</fullName>
        <ecNumber evidence="12">6.1.1.20</ecNumber>
    </recommendedName>
    <alternativeName>
        <fullName evidence="12">Phenylalanyl-tRNA synthetase beta subunit</fullName>
        <shortName evidence="12">PheRS</shortName>
    </alternativeName>
</protein>
<dbReference type="InterPro" id="IPR041616">
    <property type="entry name" value="PheRS_beta_core"/>
</dbReference>
<evidence type="ECO:0000256" key="2">
    <source>
        <dbReference type="ARBA" id="ARBA00004496"/>
    </source>
</evidence>
<dbReference type="AlphaFoldDB" id="A0A832UP78"/>
<dbReference type="InterPro" id="IPR020825">
    <property type="entry name" value="Phe-tRNA_synthase-like_B3/B4"/>
</dbReference>
<dbReference type="InterPro" id="IPR045060">
    <property type="entry name" value="Phe-tRNA-ligase_IIc_bsu"/>
</dbReference>
<dbReference type="GO" id="GO:0009328">
    <property type="term" value="C:phenylalanine-tRNA ligase complex"/>
    <property type="evidence" value="ECO:0007669"/>
    <property type="project" value="TreeGrafter"/>
</dbReference>
<dbReference type="EMBL" id="DVAB01000041">
    <property type="protein sequence ID" value="HIK00869.1"/>
    <property type="molecule type" value="Genomic_DNA"/>
</dbReference>
<evidence type="ECO:0000256" key="7">
    <source>
        <dbReference type="ARBA" id="ARBA00022741"/>
    </source>
</evidence>
<evidence type="ECO:0000313" key="15">
    <source>
        <dbReference type="Proteomes" id="UP000646946"/>
    </source>
</evidence>
<comment type="subcellular location">
    <subcellularLocation>
        <location evidence="2 12">Cytoplasm</location>
    </subcellularLocation>
</comment>
<proteinExistence type="inferred from homology"/>
<dbReference type="Pfam" id="PF03484">
    <property type="entry name" value="B5"/>
    <property type="match status" value="1"/>
</dbReference>
<dbReference type="InterPro" id="IPR005147">
    <property type="entry name" value="tRNA_synthase_B5-dom"/>
</dbReference>
<evidence type="ECO:0000256" key="12">
    <source>
        <dbReference type="HAMAP-Rule" id="MF_00284"/>
    </source>
</evidence>
<evidence type="ECO:0000256" key="11">
    <source>
        <dbReference type="ARBA" id="ARBA00023146"/>
    </source>
</evidence>
<dbReference type="EC" id="6.1.1.20" evidence="12"/>
<feature type="binding site" evidence="12">
    <location>
        <position position="332"/>
    </location>
    <ligand>
        <name>Mg(2+)</name>
        <dbReference type="ChEBI" id="CHEBI:18420"/>
        <note>shared with alpha subunit</note>
    </ligand>
</feature>
<feature type="binding site" evidence="12">
    <location>
        <position position="328"/>
    </location>
    <ligand>
        <name>Mg(2+)</name>
        <dbReference type="ChEBI" id="CHEBI:18420"/>
        <note>shared with alpha subunit</note>
    </ligand>
</feature>
<dbReference type="InterPro" id="IPR045864">
    <property type="entry name" value="aa-tRNA-synth_II/BPL/LPL"/>
</dbReference>
<dbReference type="GO" id="GO:0004826">
    <property type="term" value="F:phenylalanine-tRNA ligase activity"/>
    <property type="evidence" value="ECO:0007669"/>
    <property type="project" value="UniProtKB-UniRule"/>
</dbReference>
<evidence type="ECO:0000256" key="9">
    <source>
        <dbReference type="ARBA" id="ARBA00022842"/>
    </source>
</evidence>
<feature type="binding site" evidence="12">
    <location>
        <position position="322"/>
    </location>
    <ligand>
        <name>Mg(2+)</name>
        <dbReference type="ChEBI" id="CHEBI:18420"/>
        <note>shared with alpha subunit</note>
    </ligand>
</feature>
<name>A0A832UP78_9ARCH</name>
<dbReference type="PANTHER" id="PTHR10947">
    <property type="entry name" value="PHENYLALANYL-TRNA SYNTHETASE BETA CHAIN AND LEUCINE-RICH REPEAT-CONTAINING PROTEIN 47"/>
    <property type="match status" value="1"/>
</dbReference>
<dbReference type="Gene3D" id="3.30.930.10">
    <property type="entry name" value="Bira Bifunctional Protein, Domain 2"/>
    <property type="match status" value="1"/>
</dbReference>
<dbReference type="GO" id="GO:0003723">
    <property type="term" value="F:RNA binding"/>
    <property type="evidence" value="ECO:0007669"/>
    <property type="project" value="InterPro"/>
</dbReference>
<dbReference type="InterPro" id="IPR004531">
    <property type="entry name" value="Phe-tRNA-synth_IIc_bsu_arc_euk"/>
</dbReference>
<comment type="similarity">
    <text evidence="3 12">Belongs to the phenylalanyl-tRNA synthetase beta subunit family. Type 2 subfamily.</text>
</comment>
<dbReference type="HAMAP" id="MF_00284">
    <property type="entry name" value="Phe_tRNA_synth_beta2"/>
    <property type="match status" value="1"/>
</dbReference>
<keyword evidence="7 12" id="KW-0547">Nucleotide-binding</keyword>
<comment type="cofactor">
    <cofactor evidence="1 12">
        <name>Mg(2+)</name>
        <dbReference type="ChEBI" id="CHEBI:18420"/>
    </cofactor>
</comment>
<dbReference type="SMART" id="SM00874">
    <property type="entry name" value="B5"/>
    <property type="match status" value="1"/>
</dbReference>
<comment type="subunit">
    <text evidence="12">Tetramer of two alpha and two beta subunits.</text>
</comment>
<keyword evidence="6 12" id="KW-0479">Metal-binding</keyword>
<dbReference type="PROSITE" id="PS51483">
    <property type="entry name" value="B5"/>
    <property type="match status" value="1"/>
</dbReference>
<dbReference type="GO" id="GO:0006432">
    <property type="term" value="P:phenylalanyl-tRNA aminoacylation"/>
    <property type="evidence" value="ECO:0007669"/>
    <property type="project" value="UniProtKB-UniRule"/>
</dbReference>
<keyword evidence="8 12" id="KW-0067">ATP-binding</keyword>
<evidence type="ECO:0000313" key="14">
    <source>
        <dbReference type="EMBL" id="HIK00869.1"/>
    </source>
</evidence>
<feature type="domain" description="B5" evidence="13">
    <location>
        <begin position="273"/>
        <end position="344"/>
    </location>
</feature>
<dbReference type="NCBIfam" id="TIGR00471">
    <property type="entry name" value="pheT_arch"/>
    <property type="match status" value="1"/>
</dbReference>
<dbReference type="InterPro" id="IPR009061">
    <property type="entry name" value="DNA-bd_dom_put_sf"/>
</dbReference>
<dbReference type="SUPFAM" id="SSF55681">
    <property type="entry name" value="Class II aaRS and biotin synthetases"/>
    <property type="match status" value="1"/>
</dbReference>
<keyword evidence="15" id="KW-1185">Reference proteome</keyword>
<keyword evidence="11 12" id="KW-0030">Aminoacyl-tRNA synthetase</keyword>
<keyword evidence="9 12" id="KW-0460">Magnesium</keyword>
<accession>A0A832UP78</accession>
<keyword evidence="5 12" id="KW-0436">Ligase</keyword>
<evidence type="ECO:0000256" key="6">
    <source>
        <dbReference type="ARBA" id="ARBA00022723"/>
    </source>
</evidence>
<reference evidence="14 15" key="1">
    <citation type="journal article" name="Nat. Commun.">
        <title>Undinarchaeota illuminate DPANN phylogeny and the impact of gene transfer on archaeal evolution.</title>
        <authorList>
            <person name="Dombrowski N."/>
            <person name="Williams T.A."/>
            <person name="Sun J."/>
            <person name="Woodcroft B.J."/>
            <person name="Lee J.H."/>
            <person name="Minh B.Q."/>
            <person name="Rinke C."/>
            <person name="Spang A."/>
        </authorList>
    </citation>
    <scope>NUCLEOTIDE SEQUENCE [LARGE SCALE GENOMIC DNA]</scope>
    <source>
        <strain evidence="14">MAG_bin1129</strain>
    </source>
</reference>
<evidence type="ECO:0000256" key="4">
    <source>
        <dbReference type="ARBA" id="ARBA00022490"/>
    </source>
</evidence>
<organism evidence="14 15">
    <name type="scientific">Candidatus Naiadarchaeum limnaeum</name>
    <dbReference type="NCBI Taxonomy" id="2756139"/>
    <lineage>
        <taxon>Archaea</taxon>
        <taxon>Candidatus Undinarchaeota</taxon>
        <taxon>Candidatus Undinarchaeia</taxon>
        <taxon>Candidatus Naiadarchaeales</taxon>
        <taxon>Candidatus Naiadarchaeaceae</taxon>
        <taxon>Candidatus Naiadarchaeum</taxon>
    </lineage>
</organism>
<dbReference type="GO" id="GO:0000287">
    <property type="term" value="F:magnesium ion binding"/>
    <property type="evidence" value="ECO:0007669"/>
    <property type="project" value="InterPro"/>
</dbReference>
<keyword evidence="4 12" id="KW-0963">Cytoplasm</keyword>
<feature type="binding site" evidence="12">
    <location>
        <position position="331"/>
    </location>
    <ligand>
        <name>Mg(2+)</name>
        <dbReference type="ChEBI" id="CHEBI:18420"/>
        <note>shared with alpha subunit</note>
    </ligand>
</feature>
<dbReference type="PANTHER" id="PTHR10947:SF0">
    <property type="entry name" value="PHENYLALANINE--TRNA LIGASE BETA SUBUNIT"/>
    <property type="match status" value="1"/>
</dbReference>
<dbReference type="SUPFAM" id="SSF46955">
    <property type="entry name" value="Putative DNA-binding domain"/>
    <property type="match status" value="2"/>
</dbReference>
<evidence type="ECO:0000256" key="8">
    <source>
        <dbReference type="ARBA" id="ARBA00022840"/>
    </source>
</evidence>
<dbReference type="Gene3D" id="3.50.40.10">
    <property type="entry name" value="Phenylalanyl-trna Synthetase, Chain B, domain 3"/>
    <property type="match status" value="1"/>
</dbReference>
<dbReference type="Pfam" id="PF17759">
    <property type="entry name" value="tRNA_synthFbeta"/>
    <property type="match status" value="1"/>
</dbReference>
<dbReference type="Pfam" id="PF03483">
    <property type="entry name" value="B3_4"/>
    <property type="match status" value="1"/>
</dbReference>
<dbReference type="GO" id="GO:0005524">
    <property type="term" value="F:ATP binding"/>
    <property type="evidence" value="ECO:0007669"/>
    <property type="project" value="UniProtKB-UniRule"/>
</dbReference>
<evidence type="ECO:0000256" key="10">
    <source>
        <dbReference type="ARBA" id="ARBA00022917"/>
    </source>
</evidence>
<dbReference type="InterPro" id="IPR005146">
    <property type="entry name" value="B3/B4_tRNA-bd"/>
</dbReference>
<keyword evidence="10 12" id="KW-0648">Protein biosynthesis</keyword>
<comment type="caution">
    <text evidence="14">The sequence shown here is derived from an EMBL/GenBank/DDBJ whole genome shotgun (WGS) entry which is preliminary data.</text>
</comment>
<evidence type="ECO:0000256" key="3">
    <source>
        <dbReference type="ARBA" id="ARBA00007438"/>
    </source>
</evidence>
<dbReference type="SMART" id="SM00873">
    <property type="entry name" value="B3_4"/>
    <property type="match status" value="1"/>
</dbReference>
<gene>
    <name evidence="12" type="primary">pheT</name>
    <name evidence="14" type="ORF">H1016_05025</name>
</gene>
<sequence>MALVTFNRKDLEKLIGKKLSDSDYTDRLVMLGVPLERITEEEVDFEVFPNRSDLLSVEGFARAAQGFLGIKTGLPQFEVKKSNFSVSVDKRLIGLRGCAAFAVAKDLKFTDESIAAFMQLQDKLATTIGRKRKKVGLGTYDLDELRFPINYTVAPKSTKFVPLGFTEQISLEEIKNKHPKGKDFGEMLENWIEYPVYIDAKKRIMGIVPLTGAEFAKITSKTRNIFIEVTGTEWKAVMEILNIVTTALADRGARIFEVKTFYPTKKVIHAPDLRARRMKLDLNYTNELLDLDLKPKEAKEILEKMRFGMLGNDVLIPAYRTDIMHPIDLVEDIAIGHGYEKFEPHVPKIATIANPLEKEEYSNRIREITLGLGFQEVVTFILSNELNEFEKIKKERVEHVEILNPKTVDYTMARLSLIPSLLNVFAQNQSNEFPQKIFELGQTVKVDKNAETGAINVLKLCAGISDSKIGFTEMKSNLETFFRNFGKQHGSLASVRVKEQSSFTNFELNEIDDETFIGGRAAQILVGGKIIGVIGEIHPEVLNNFKIDYPVVLFELNIEKLK</sequence>
<evidence type="ECO:0000256" key="1">
    <source>
        <dbReference type="ARBA" id="ARBA00001946"/>
    </source>
</evidence>
<dbReference type="CDD" id="cd00769">
    <property type="entry name" value="PheRS_beta_core"/>
    <property type="match status" value="1"/>
</dbReference>